<dbReference type="PANTHER" id="PTHR47354">
    <property type="entry name" value="NADH OXIDOREDUCTASE HCR"/>
    <property type="match status" value="1"/>
</dbReference>
<keyword evidence="4" id="KW-0560">Oxidoreductase</keyword>
<evidence type="ECO:0000259" key="1">
    <source>
        <dbReference type="PROSITE" id="PS51085"/>
    </source>
</evidence>
<dbReference type="InterPro" id="IPR001041">
    <property type="entry name" value="2Fe-2S_ferredoxin-type"/>
</dbReference>
<dbReference type="InterPro" id="IPR039261">
    <property type="entry name" value="FNR_nucleotide-bd"/>
</dbReference>
<proteinExistence type="predicted"/>
<sequence length="348" mass="37386">MKIKLETKSGVFTYTGDCSEPILFSGLSAGLSLPYECATGTCGSCRARVMDGSVEMAWPEAPGAAKLKRDKGDVLMCQARANSDCVLRVPANVTQATDLSAAPKWRVARIAAARQLTADVIHFDLTLSSPMTFKAGQFAVVETPDVLGGRAYSMVNYVEGTNELSFVVKRKPGGGFSEWLFANELVGKELKIFGPLGAATFGPEDQKDFIGIAGGSGIAGIMSILERATLTEHFRKHKGYIFFGVRTLADGFYVKELADYVDKAQGALEVTLALSDEAPASPTHPEFPQVRLDGGFVHEAAKRAMEGRYGDNAMGYVAGPPPMVDGALRLLLTEARLPPQSIRYDKFA</sequence>
<dbReference type="SUPFAM" id="SSF52343">
    <property type="entry name" value="Ferredoxin reductase-like, C-terminal NADP-linked domain"/>
    <property type="match status" value="1"/>
</dbReference>
<dbReference type="Pfam" id="PF00111">
    <property type="entry name" value="Fer2"/>
    <property type="match status" value="1"/>
</dbReference>
<keyword evidence="4" id="KW-0503">Monooxygenase</keyword>
<reference evidence="4" key="1">
    <citation type="journal article" date="2015" name="Genome Announc.">
        <title>Complete Genome Sequences of Two Strains of Candidatus Filomicrobium marinum, a Methanesulfonate-Degrading Species.</title>
        <authorList>
            <person name="Henriques A.C."/>
            <person name="De Marco P."/>
        </authorList>
    </citation>
    <scope>NUCLEOTIDE SEQUENCE</scope>
    <source>
        <strain evidence="4">Berkeley</strain>
    </source>
</reference>
<dbReference type="Gene3D" id="3.10.20.30">
    <property type="match status" value="1"/>
</dbReference>
<dbReference type="KEGG" id="fiy:BN1229_v1_2377"/>
<dbReference type="GO" id="GO:0018648">
    <property type="term" value="F:methanesulfonate monooxygenase activity"/>
    <property type="evidence" value="ECO:0007669"/>
    <property type="project" value="UniProtKB-EC"/>
</dbReference>
<feature type="domain" description="FAD-binding FR-type" evidence="2">
    <location>
        <begin position="103"/>
        <end position="202"/>
    </location>
</feature>
<dbReference type="InterPro" id="IPR012675">
    <property type="entry name" value="Beta-grasp_dom_sf"/>
</dbReference>
<dbReference type="PANTHER" id="PTHR47354:SF5">
    <property type="entry name" value="PROTEIN RFBI"/>
    <property type="match status" value="1"/>
</dbReference>
<feature type="domain" description="2Fe-2S ferredoxin-type" evidence="1">
    <location>
        <begin position="1"/>
        <end position="93"/>
    </location>
</feature>
<dbReference type="InterPro" id="IPR017938">
    <property type="entry name" value="Riboflavin_synthase-like_b-brl"/>
</dbReference>
<evidence type="ECO:0000313" key="4">
    <source>
        <dbReference type="EMBL" id="CPR19920.1"/>
    </source>
</evidence>
<dbReference type="OrthoDB" id="9806195at2"/>
<accession>A0A0D6JG29</accession>
<protein>
    <submittedName>
        <fullName evidence="4">Methanesulfonate (MSA) monooxygenase, Reductase component</fullName>
        <ecNumber evidence="4">1.14.13.111</ecNumber>
    </submittedName>
    <submittedName>
        <fullName evidence="3">Putative monooxygenase reductase component</fullName>
    </submittedName>
</protein>
<dbReference type="EMBL" id="KM879220">
    <property type="protein sequence ID" value="AIY69295.1"/>
    <property type="molecule type" value="Genomic_DNA"/>
</dbReference>
<reference evidence="5" key="3">
    <citation type="submission" date="2015-02" db="EMBL/GenBank/DDBJ databases">
        <authorList>
            <person name="Chooi Y.-H."/>
        </authorList>
    </citation>
    <scope>NUCLEOTIDE SEQUENCE [LARGE SCALE GENOMIC DNA]</scope>
    <source>
        <strain evidence="5">strain Y</strain>
    </source>
</reference>
<dbReference type="SUPFAM" id="SSF54292">
    <property type="entry name" value="2Fe-2S ferredoxin-like"/>
    <property type="match status" value="1"/>
</dbReference>
<keyword evidence="5" id="KW-1185">Reference proteome</keyword>
<organism evidence="4 5">
    <name type="scientific">Candidatus Filomicrobium marinum</name>
    <dbReference type="NCBI Taxonomy" id="1608628"/>
    <lineage>
        <taxon>Bacteria</taxon>
        <taxon>Pseudomonadati</taxon>
        <taxon>Pseudomonadota</taxon>
        <taxon>Alphaproteobacteria</taxon>
        <taxon>Hyphomicrobiales</taxon>
        <taxon>Hyphomicrobiaceae</taxon>
        <taxon>Filomicrobium</taxon>
    </lineage>
</organism>
<evidence type="ECO:0000313" key="5">
    <source>
        <dbReference type="Proteomes" id="UP000033187"/>
    </source>
</evidence>
<dbReference type="InterPro" id="IPR008333">
    <property type="entry name" value="Cbr1-like_FAD-bd_dom"/>
</dbReference>
<dbReference type="Gene3D" id="2.40.30.10">
    <property type="entry name" value="Translation factors"/>
    <property type="match status" value="1"/>
</dbReference>
<dbReference type="CDD" id="cd00207">
    <property type="entry name" value="fer2"/>
    <property type="match status" value="1"/>
</dbReference>
<evidence type="ECO:0000259" key="2">
    <source>
        <dbReference type="PROSITE" id="PS51384"/>
    </source>
</evidence>
<dbReference type="InterPro" id="IPR006058">
    <property type="entry name" value="2Fe2S_fd_BS"/>
</dbReference>
<dbReference type="InterPro" id="IPR050415">
    <property type="entry name" value="MRET"/>
</dbReference>
<dbReference type="Gene3D" id="3.40.50.80">
    <property type="entry name" value="Nucleotide-binding domain of ferredoxin-NADP reductase (FNR) module"/>
    <property type="match status" value="1"/>
</dbReference>
<gene>
    <name evidence="4" type="primary">msmD</name>
    <name evidence="4" type="ORF">YBN1229_v1_2377</name>
</gene>
<dbReference type="RefSeq" id="WP_046480703.1">
    <property type="nucleotide sequence ID" value="NZ_LN829118.1"/>
</dbReference>
<dbReference type="PRINTS" id="PR00410">
    <property type="entry name" value="PHEHYDRXLASE"/>
</dbReference>
<dbReference type="InterPro" id="IPR036010">
    <property type="entry name" value="2Fe-2S_ferredoxin-like_sf"/>
</dbReference>
<dbReference type="Pfam" id="PF00175">
    <property type="entry name" value="NAD_binding_1"/>
    <property type="match status" value="1"/>
</dbReference>
<dbReference type="PROSITE" id="PS00197">
    <property type="entry name" value="2FE2S_FER_1"/>
    <property type="match status" value="1"/>
</dbReference>
<dbReference type="Pfam" id="PF00970">
    <property type="entry name" value="FAD_binding_6"/>
    <property type="match status" value="1"/>
</dbReference>
<dbReference type="PROSITE" id="PS51085">
    <property type="entry name" value="2FE2S_FER_2"/>
    <property type="match status" value="1"/>
</dbReference>
<evidence type="ECO:0000313" key="3">
    <source>
        <dbReference type="EMBL" id="AIY69295.1"/>
    </source>
</evidence>
<dbReference type="KEGG" id="fil:BN1229_v1_3546"/>
<dbReference type="InterPro" id="IPR001433">
    <property type="entry name" value="OxRdtase_FAD/NAD-bd"/>
</dbReference>
<name>A0A0D6JG29_9HYPH</name>
<dbReference type="PROSITE" id="PS51384">
    <property type="entry name" value="FAD_FR"/>
    <property type="match status" value="1"/>
</dbReference>
<dbReference type="EC" id="1.14.13.111" evidence="4"/>
<dbReference type="SUPFAM" id="SSF63380">
    <property type="entry name" value="Riboflavin synthase domain-like"/>
    <property type="match status" value="1"/>
</dbReference>
<dbReference type="AlphaFoldDB" id="A0A0D6JG29"/>
<dbReference type="InterPro" id="IPR017927">
    <property type="entry name" value="FAD-bd_FR_type"/>
</dbReference>
<dbReference type="GO" id="GO:0051537">
    <property type="term" value="F:2 iron, 2 sulfur cluster binding"/>
    <property type="evidence" value="ECO:0007669"/>
    <property type="project" value="InterPro"/>
</dbReference>
<reference evidence="3" key="2">
    <citation type="journal article" date="2015" name="PLoS ONE">
        <title>Methanesulfonate (MSA) Catabolic Genes from Marine and Estuarine Bacteria.</title>
        <authorList>
            <person name="Henriques A.C."/>
            <person name="De Marco P."/>
        </authorList>
    </citation>
    <scope>NUCLEOTIDE SEQUENCE</scope>
    <source>
        <strain evidence="3">Berkeley</strain>
    </source>
</reference>
<dbReference type="EMBL" id="LN829119">
    <property type="protein sequence ID" value="CPR19920.1"/>
    <property type="molecule type" value="Genomic_DNA"/>
</dbReference>
<dbReference type="Proteomes" id="UP000033187">
    <property type="component" value="Chromosome 1"/>
</dbReference>